<feature type="compositionally biased region" description="Basic and acidic residues" evidence="13">
    <location>
        <begin position="903"/>
        <end position="913"/>
    </location>
</feature>
<keyword evidence="6 15" id="KW-0378">Hydrolase</keyword>
<feature type="region of interest" description="Disordered" evidence="13">
    <location>
        <begin position="73"/>
        <end position="112"/>
    </location>
</feature>
<accession>A0AAV4IUM1</accession>
<dbReference type="EC" id="3.4.19.12" evidence="3"/>
<dbReference type="InterPro" id="IPR050164">
    <property type="entry name" value="Peptidase_C19"/>
</dbReference>
<evidence type="ECO:0000256" key="1">
    <source>
        <dbReference type="ARBA" id="ARBA00000707"/>
    </source>
</evidence>
<dbReference type="GO" id="GO:0004843">
    <property type="term" value="F:cysteine-type deubiquitinase activity"/>
    <property type="evidence" value="ECO:0007669"/>
    <property type="project" value="UniProtKB-EC"/>
</dbReference>
<comment type="catalytic activity">
    <reaction evidence="1">
        <text>Thiol-dependent hydrolysis of ester, thioester, amide, peptide and isopeptide bonds formed by the C-terminal Gly of ubiquitin (a 76-residue protein attached to proteins as an intracellular targeting signal).</text>
        <dbReference type="EC" id="3.4.19.12"/>
    </reaction>
</comment>
<feature type="compositionally biased region" description="Polar residues" evidence="13">
    <location>
        <begin position="673"/>
        <end position="697"/>
    </location>
</feature>
<evidence type="ECO:0000256" key="11">
    <source>
        <dbReference type="ARBA" id="ARBA00042420"/>
    </source>
</evidence>
<feature type="compositionally biased region" description="Polar residues" evidence="13">
    <location>
        <begin position="73"/>
        <end position="86"/>
    </location>
</feature>
<dbReference type="AlphaFoldDB" id="A0AAV4IUM1"/>
<feature type="compositionally biased region" description="Polar residues" evidence="13">
    <location>
        <begin position="713"/>
        <end position="722"/>
    </location>
</feature>
<dbReference type="InterPro" id="IPR001394">
    <property type="entry name" value="Peptidase_C19_UCH"/>
</dbReference>
<feature type="compositionally biased region" description="Polar residues" evidence="13">
    <location>
        <begin position="546"/>
        <end position="572"/>
    </location>
</feature>
<evidence type="ECO:0000256" key="10">
    <source>
        <dbReference type="ARBA" id="ARBA00042154"/>
    </source>
</evidence>
<feature type="compositionally biased region" description="Low complexity" evidence="13">
    <location>
        <begin position="523"/>
        <end position="545"/>
    </location>
</feature>
<feature type="compositionally biased region" description="Low complexity" evidence="13">
    <location>
        <begin position="91"/>
        <end position="101"/>
    </location>
</feature>
<feature type="compositionally biased region" description="Basic residues" evidence="13">
    <location>
        <begin position="968"/>
        <end position="978"/>
    </location>
</feature>
<evidence type="ECO:0000256" key="2">
    <source>
        <dbReference type="ARBA" id="ARBA00009085"/>
    </source>
</evidence>
<dbReference type="CDD" id="cd02661">
    <property type="entry name" value="Peptidase_C19E"/>
    <property type="match status" value="1"/>
</dbReference>
<keyword evidence="7" id="KW-0788">Thiol protease</keyword>
<keyword evidence="4" id="KW-0645">Protease</keyword>
<feature type="compositionally biased region" description="Basic residues" evidence="13">
    <location>
        <begin position="1013"/>
        <end position="1029"/>
    </location>
</feature>
<evidence type="ECO:0000256" key="9">
    <source>
        <dbReference type="ARBA" id="ARBA00041300"/>
    </source>
</evidence>
<feature type="domain" description="USP" evidence="14">
    <location>
        <begin position="133"/>
        <end position="436"/>
    </location>
</feature>
<dbReference type="InterPro" id="IPR028889">
    <property type="entry name" value="USP"/>
</dbReference>
<evidence type="ECO:0000256" key="4">
    <source>
        <dbReference type="ARBA" id="ARBA00022670"/>
    </source>
</evidence>
<feature type="compositionally biased region" description="Basic and acidic residues" evidence="13">
    <location>
        <begin position="644"/>
        <end position="672"/>
    </location>
</feature>
<name>A0AAV4IUM1_9GAST</name>
<protein>
    <recommendedName>
        <fullName evidence="8">Ubiquitin carboxyl-terminal hydrolase 36</fullName>
        <ecNumber evidence="3">3.4.19.12</ecNumber>
    </recommendedName>
    <alternativeName>
        <fullName evidence="11">Deubiquitinating enzyme 36</fullName>
    </alternativeName>
    <alternativeName>
        <fullName evidence="10">Protein scrawny</fullName>
    </alternativeName>
    <alternativeName>
        <fullName evidence="9">Ubiquitin thioesterase 36</fullName>
    </alternativeName>
    <alternativeName>
        <fullName evidence="12">Ubiquitin-specific-processing protease 36</fullName>
    </alternativeName>
</protein>
<dbReference type="FunFam" id="3.90.70.10:FF:000119">
    <property type="entry name" value="Ubiquitin specific peptidase 36"/>
    <property type="match status" value="1"/>
</dbReference>
<dbReference type="Pfam" id="PF00443">
    <property type="entry name" value="UCH"/>
    <property type="match status" value="1"/>
</dbReference>
<feature type="compositionally biased region" description="Polar residues" evidence="13">
    <location>
        <begin position="914"/>
        <end position="926"/>
    </location>
</feature>
<dbReference type="PROSITE" id="PS00973">
    <property type="entry name" value="USP_2"/>
    <property type="match status" value="1"/>
</dbReference>
<feature type="compositionally biased region" description="Basic and acidic residues" evidence="13">
    <location>
        <begin position="979"/>
        <end position="1004"/>
    </location>
</feature>
<evidence type="ECO:0000259" key="14">
    <source>
        <dbReference type="PROSITE" id="PS50235"/>
    </source>
</evidence>
<feature type="region of interest" description="Disordered" evidence="13">
    <location>
        <begin position="476"/>
        <end position="754"/>
    </location>
</feature>
<organism evidence="15 16">
    <name type="scientific">Elysia marginata</name>
    <dbReference type="NCBI Taxonomy" id="1093978"/>
    <lineage>
        <taxon>Eukaryota</taxon>
        <taxon>Metazoa</taxon>
        <taxon>Spiralia</taxon>
        <taxon>Lophotrochozoa</taxon>
        <taxon>Mollusca</taxon>
        <taxon>Gastropoda</taxon>
        <taxon>Heterobranchia</taxon>
        <taxon>Euthyneura</taxon>
        <taxon>Panpulmonata</taxon>
        <taxon>Sacoglossa</taxon>
        <taxon>Placobranchoidea</taxon>
        <taxon>Plakobranchidae</taxon>
        <taxon>Elysia</taxon>
    </lineage>
</organism>
<dbReference type="GO" id="GO:0006508">
    <property type="term" value="P:proteolysis"/>
    <property type="evidence" value="ECO:0007669"/>
    <property type="project" value="UniProtKB-KW"/>
</dbReference>
<keyword evidence="16" id="KW-1185">Reference proteome</keyword>
<dbReference type="PROSITE" id="PS50235">
    <property type="entry name" value="USP_3"/>
    <property type="match status" value="1"/>
</dbReference>
<dbReference type="InterPro" id="IPR018200">
    <property type="entry name" value="USP_CS"/>
</dbReference>
<evidence type="ECO:0000256" key="3">
    <source>
        <dbReference type="ARBA" id="ARBA00012759"/>
    </source>
</evidence>
<comment type="caution">
    <text evidence="15">The sequence shown here is derived from an EMBL/GenBank/DDBJ whole genome shotgun (WGS) entry which is preliminary data.</text>
</comment>
<feature type="compositionally biased region" description="Low complexity" evidence="13">
    <location>
        <begin position="446"/>
        <end position="458"/>
    </location>
</feature>
<dbReference type="InterPro" id="IPR038765">
    <property type="entry name" value="Papain-like_cys_pep_sf"/>
</dbReference>
<feature type="region of interest" description="Disordered" evidence="13">
    <location>
        <begin position="871"/>
        <end position="1140"/>
    </location>
</feature>
<feature type="compositionally biased region" description="Polar residues" evidence="13">
    <location>
        <begin position="1052"/>
        <end position="1068"/>
    </location>
</feature>
<sequence length="1256" mass="140191">MPESPGKIEEIHNSLKASLNRGKSQHDLDKDVVAASKRVLLEHIAFEPASAPYTMQLDQLRAKYIPLNAGSTSASHSAENSVNGQPKMQHGGSSAGNPASSPGGGDSLPQPKVVLYPEDRVRMEWLRQGRIGAGLVNMGNTCFFNSTLQCLTYTAPLVNYCFSNDHKQKCTKNGFCMMCEIQNHIRTSLECGGKSIKPHSILQKLRCIAKHMKWGRQEDAHEFLRFVVDHLQQACLNGHSKLDRFSKETTVINQIFGGYLQSQVICLRCQARSNTFDPFMDISLDIKGVNTVEEALLKFVKPETLDQENAYKCPKCKHKVRAQKRFSIYKAPNVLTLQLNRFDFNRQLSGKINRFIRYTEKINIRNYMSQRQGEPILYHLYGVLVHSGYSSEHGHYYSFVKSPSKIWYCMNDSIVHQAGNNAVFSADAYVLFYARINKSVGADNRAAPSATSSSNHSSKLLNPQNKASFIGPVIPTHLKQTSPQPLNGLHGTPSSEQGTPVKRQNPMMLPRTLQTSNGARPRSSSSLTSPSTSAQTPQATATSSLPGSHNRISFPILSTQQKRQQQQHGMSQNHEHQTGEDGKRIVLQIKHGNSTTMEKSSGGKPESVPKRSNGGTAHTHHQSAVNHAKPVGLVPYYDDDDSDSDSHNDIRRPLISTEKKKNGSHKENKEVQAHSSLPLSGNPRNNLQSLKGQSPETKPSGKINGDNPKKLLNGSSSTNVFSPNHKKFADVTPKANSSVSPGFARSLSSSPLPVKPAAEERKWLLNRQHSASPSRLAASASVLLSSPGKAGLIAPLELPVVTSSSASHSSFGGVVKTSSSGTWHIQPQDTGVPSPRGSCSSANSVNSTTEWTLQSKGKSEAAHLTKFKTENGESCKRKLEPFKPQEMYKTKSLPETVNGHNIMESKGHDRKQSVSELQSLPTSSQPHNHKVVSASPPMARPETPVDISDRLGLLSSPPSSQTSESSRTSKKYKKTKHHYREEKDDKERKKKMEINGRGGGEHSRSSSQDSSERRKKKRKHKKEKKRRRNPSLSDSESEREERQRHGKKHYSRMSSGSDSDTRDSNNNGALKRHKQRGRGEEEEDYEWVEVTKESSMGKHKKCSSSNRAPVQAWNHHVKDDVAPKRDSEASKLKSTWDGSRHSKVAAALHGSSYSLGSHVLSWDGDKNHLDRDLQAERAAKKRLWSDEYNQEIDAGKVKKVKKQKSDSDFHSDNRFQKYQEYRTDMARQKHRDHSYHLDHYNHNSWHRKRDRDRVFH</sequence>
<feature type="region of interest" description="Disordered" evidence="13">
    <location>
        <begin position="817"/>
        <end position="844"/>
    </location>
</feature>
<dbReference type="Proteomes" id="UP000762676">
    <property type="component" value="Unassembled WGS sequence"/>
</dbReference>
<feature type="region of interest" description="Disordered" evidence="13">
    <location>
        <begin position="443"/>
        <end position="462"/>
    </location>
</feature>
<dbReference type="GO" id="GO:0005634">
    <property type="term" value="C:nucleus"/>
    <property type="evidence" value="ECO:0007669"/>
    <property type="project" value="TreeGrafter"/>
</dbReference>
<evidence type="ECO:0000256" key="12">
    <source>
        <dbReference type="ARBA" id="ARBA00043009"/>
    </source>
</evidence>
<dbReference type="Gene3D" id="3.90.70.10">
    <property type="entry name" value="Cysteine proteinases"/>
    <property type="match status" value="1"/>
</dbReference>
<comment type="similarity">
    <text evidence="2">Belongs to the peptidase C19 family.</text>
</comment>
<evidence type="ECO:0000256" key="8">
    <source>
        <dbReference type="ARBA" id="ARBA00039432"/>
    </source>
</evidence>
<evidence type="ECO:0000256" key="13">
    <source>
        <dbReference type="SAM" id="MobiDB-lite"/>
    </source>
</evidence>
<evidence type="ECO:0000313" key="16">
    <source>
        <dbReference type="Proteomes" id="UP000762676"/>
    </source>
</evidence>
<evidence type="ECO:0000256" key="5">
    <source>
        <dbReference type="ARBA" id="ARBA00022786"/>
    </source>
</evidence>
<dbReference type="PANTHER" id="PTHR24006">
    <property type="entry name" value="UBIQUITIN CARBOXYL-TERMINAL HYDROLASE"/>
    <property type="match status" value="1"/>
</dbReference>
<feature type="compositionally biased region" description="Polar residues" evidence="13">
    <location>
        <begin position="734"/>
        <end position="751"/>
    </location>
</feature>
<reference evidence="15 16" key="1">
    <citation type="journal article" date="2021" name="Elife">
        <title>Chloroplast acquisition without the gene transfer in kleptoplastic sea slugs, Plakobranchus ocellatus.</title>
        <authorList>
            <person name="Maeda T."/>
            <person name="Takahashi S."/>
            <person name="Yoshida T."/>
            <person name="Shimamura S."/>
            <person name="Takaki Y."/>
            <person name="Nagai Y."/>
            <person name="Toyoda A."/>
            <person name="Suzuki Y."/>
            <person name="Arimoto A."/>
            <person name="Ishii H."/>
            <person name="Satoh N."/>
            <person name="Nishiyama T."/>
            <person name="Hasebe M."/>
            <person name="Maruyama T."/>
            <person name="Minagawa J."/>
            <person name="Obokata J."/>
            <person name="Shigenobu S."/>
        </authorList>
    </citation>
    <scope>NUCLEOTIDE SEQUENCE [LARGE SCALE GENOMIC DNA]</scope>
</reference>
<evidence type="ECO:0000256" key="6">
    <source>
        <dbReference type="ARBA" id="ARBA00022801"/>
    </source>
</evidence>
<dbReference type="EMBL" id="BMAT01006513">
    <property type="protein sequence ID" value="GFS14249.1"/>
    <property type="molecule type" value="Genomic_DNA"/>
</dbReference>
<feature type="compositionally biased region" description="Basic and acidic residues" evidence="13">
    <location>
        <begin position="1116"/>
        <end position="1131"/>
    </location>
</feature>
<feature type="compositionally biased region" description="Basic and acidic residues" evidence="13">
    <location>
        <begin position="871"/>
        <end position="889"/>
    </location>
</feature>
<dbReference type="GO" id="GO:0005829">
    <property type="term" value="C:cytosol"/>
    <property type="evidence" value="ECO:0007669"/>
    <property type="project" value="TreeGrafter"/>
</dbReference>
<proteinExistence type="inferred from homology"/>
<evidence type="ECO:0000313" key="15">
    <source>
        <dbReference type="EMBL" id="GFS14249.1"/>
    </source>
</evidence>
<dbReference type="SUPFAM" id="SSF54001">
    <property type="entry name" value="Cysteine proteinases"/>
    <property type="match status" value="1"/>
</dbReference>
<feature type="compositionally biased region" description="Basic and acidic residues" evidence="13">
    <location>
        <begin position="573"/>
        <end position="584"/>
    </location>
</feature>
<dbReference type="PROSITE" id="PS00972">
    <property type="entry name" value="USP_1"/>
    <property type="match status" value="1"/>
</dbReference>
<dbReference type="GO" id="GO:0016579">
    <property type="term" value="P:protein deubiquitination"/>
    <property type="evidence" value="ECO:0007669"/>
    <property type="project" value="InterPro"/>
</dbReference>
<feature type="compositionally biased region" description="Low complexity" evidence="13">
    <location>
        <begin position="955"/>
        <end position="966"/>
    </location>
</feature>
<dbReference type="PANTHER" id="PTHR24006:SF758">
    <property type="entry name" value="UBIQUITIN CARBOXYL-TERMINAL HYDROLASE 36"/>
    <property type="match status" value="1"/>
</dbReference>
<keyword evidence="5" id="KW-0833">Ubl conjugation pathway</keyword>
<gene>
    <name evidence="15" type="ORF">ElyMa_003158200</name>
</gene>
<evidence type="ECO:0000256" key="7">
    <source>
        <dbReference type="ARBA" id="ARBA00022807"/>
    </source>
</evidence>